<keyword evidence="4 6" id="KW-0479">Metal-binding</keyword>
<dbReference type="EMBL" id="BHVU01000067">
    <property type="protein sequence ID" value="GCA92851.1"/>
    <property type="molecule type" value="Genomic_DNA"/>
</dbReference>
<name>A0A510PGH4_MICAE</name>
<evidence type="ECO:0000256" key="1">
    <source>
        <dbReference type="ARBA" id="ARBA00008714"/>
    </source>
</evidence>
<dbReference type="InterPro" id="IPR036314">
    <property type="entry name" value="SOD_C_sf"/>
</dbReference>
<dbReference type="Gene3D" id="3.55.40.20">
    <property type="entry name" value="Iron/manganese superoxide dismutase, C-terminal domain"/>
    <property type="match status" value="1"/>
</dbReference>
<evidence type="ECO:0000256" key="3">
    <source>
        <dbReference type="ARBA" id="ARBA00012682"/>
    </source>
</evidence>
<evidence type="ECO:0000256" key="5">
    <source>
        <dbReference type="ARBA" id="ARBA00023002"/>
    </source>
</evidence>
<comment type="subunit">
    <text evidence="2">Homodimer.</text>
</comment>
<dbReference type="PROSITE" id="PS00088">
    <property type="entry name" value="SOD_MN"/>
    <property type="match status" value="1"/>
</dbReference>
<dbReference type="GO" id="GO:0004784">
    <property type="term" value="F:superoxide dismutase activity"/>
    <property type="evidence" value="ECO:0007669"/>
    <property type="project" value="UniProtKB-EC"/>
</dbReference>
<evidence type="ECO:0000313" key="10">
    <source>
        <dbReference type="EMBL" id="GCA92851.1"/>
    </source>
</evidence>
<dbReference type="SUPFAM" id="SSF46609">
    <property type="entry name" value="Fe,Mn superoxide dismutase (SOD), N-terminal domain"/>
    <property type="match status" value="1"/>
</dbReference>
<protein>
    <recommendedName>
        <fullName evidence="3 7">Superoxide dismutase</fullName>
        <ecNumber evidence="3 7">1.15.1.1</ecNumber>
    </recommendedName>
</protein>
<dbReference type="EC" id="1.15.1.1" evidence="3 7"/>
<feature type="domain" description="Manganese/iron superoxide dismutase N-terminal" evidence="8">
    <location>
        <begin position="50"/>
        <end position="137"/>
    </location>
</feature>
<dbReference type="InterPro" id="IPR019831">
    <property type="entry name" value="Mn/Fe_SOD_N"/>
</dbReference>
<dbReference type="Pfam" id="PF00081">
    <property type="entry name" value="Sod_Fe_N"/>
    <property type="match status" value="1"/>
</dbReference>
<dbReference type="AlphaFoldDB" id="A0A510PGH4"/>
<feature type="binding site" evidence="6">
    <location>
        <position position="216"/>
    </location>
    <ligand>
        <name>Mn(2+)</name>
        <dbReference type="ChEBI" id="CHEBI:29035"/>
    </ligand>
</feature>
<dbReference type="InterPro" id="IPR006311">
    <property type="entry name" value="TAT_signal"/>
</dbReference>
<comment type="caution">
    <text evidence="10">The sequence shown here is derived from an EMBL/GenBank/DDBJ whole genome shotgun (WGS) entry which is preliminary data.</text>
</comment>
<feature type="binding site" evidence="6">
    <location>
        <position position="129"/>
    </location>
    <ligand>
        <name>Mn(2+)</name>
        <dbReference type="ChEBI" id="CHEBI:29035"/>
    </ligand>
</feature>
<evidence type="ECO:0000313" key="11">
    <source>
        <dbReference type="Proteomes" id="UP000321223"/>
    </source>
</evidence>
<evidence type="ECO:0000256" key="2">
    <source>
        <dbReference type="ARBA" id="ARBA00011738"/>
    </source>
</evidence>
<dbReference type="Proteomes" id="UP000321223">
    <property type="component" value="Unassembled WGS sequence"/>
</dbReference>
<sequence>MSAYPNQEVNFVLLLMSLNRRQFIDLLGATLGTATLAGFNPAAFAATGPYSLIALPYSYDALEPYIDKETMQFHHDKHHAAYVNNLNLAVAKYPELQKKTVVELIKNLDSLPADIRTTIRNNGGGDLNHTMFWQIMSPDGGGEAKGEIGAAIIAKFGSFEEFKNAFNQAGTKLFGSGWTWLVLNKSGQLEITSTANQDSPLMMGLQPIMGNDVWEHAYYLKYRNQRAEYLKQWWNVVNWEEVNRRYLQAKA</sequence>
<feature type="binding site" evidence="6">
    <location>
        <position position="74"/>
    </location>
    <ligand>
        <name>Mn(2+)</name>
        <dbReference type="ChEBI" id="CHEBI:29035"/>
    </ligand>
</feature>
<organism evidence="10 11">
    <name type="scientific">Microcystis aeruginosa 11-30S32</name>
    <dbReference type="NCBI Taxonomy" id="2358142"/>
    <lineage>
        <taxon>Bacteria</taxon>
        <taxon>Bacillati</taxon>
        <taxon>Cyanobacteriota</taxon>
        <taxon>Cyanophyceae</taxon>
        <taxon>Oscillatoriophycideae</taxon>
        <taxon>Chroococcales</taxon>
        <taxon>Microcystaceae</taxon>
        <taxon>Microcystis</taxon>
    </lineage>
</organism>
<dbReference type="Pfam" id="PF02777">
    <property type="entry name" value="Sod_Fe_C"/>
    <property type="match status" value="1"/>
</dbReference>
<evidence type="ECO:0000256" key="6">
    <source>
        <dbReference type="PIRSR" id="PIRSR000349-1"/>
    </source>
</evidence>
<dbReference type="InterPro" id="IPR019833">
    <property type="entry name" value="Mn/Fe_SOD_BS"/>
</dbReference>
<proteinExistence type="inferred from homology"/>
<comment type="function">
    <text evidence="7">Destroys radicals which are normally produced within the cells and which are toxic to biological systems.</text>
</comment>
<dbReference type="Gene3D" id="1.10.287.990">
    <property type="entry name" value="Fe,Mn superoxide dismutase (SOD) domain"/>
    <property type="match status" value="1"/>
</dbReference>
<accession>A0A510PGH4</accession>
<evidence type="ECO:0000256" key="4">
    <source>
        <dbReference type="ARBA" id="ARBA00022723"/>
    </source>
</evidence>
<dbReference type="PROSITE" id="PS51318">
    <property type="entry name" value="TAT"/>
    <property type="match status" value="1"/>
</dbReference>
<dbReference type="PIRSF" id="PIRSF000349">
    <property type="entry name" value="SODismutase"/>
    <property type="match status" value="1"/>
</dbReference>
<dbReference type="GO" id="GO:0046872">
    <property type="term" value="F:metal ion binding"/>
    <property type="evidence" value="ECO:0007669"/>
    <property type="project" value="UniProtKB-KW"/>
</dbReference>
<gene>
    <name evidence="10" type="ORF">MAE30S32_15030</name>
</gene>
<dbReference type="FunFam" id="1.10.287.990:FF:000001">
    <property type="entry name" value="Superoxide dismutase"/>
    <property type="match status" value="1"/>
</dbReference>
<dbReference type="InterPro" id="IPR019832">
    <property type="entry name" value="Mn/Fe_SOD_C"/>
</dbReference>
<keyword evidence="5 7" id="KW-0560">Oxidoreductase</keyword>
<dbReference type="InterPro" id="IPR001189">
    <property type="entry name" value="Mn/Fe_SOD"/>
</dbReference>
<feature type="binding site" evidence="6">
    <location>
        <position position="212"/>
    </location>
    <ligand>
        <name>Mn(2+)</name>
        <dbReference type="ChEBI" id="CHEBI:29035"/>
    </ligand>
</feature>
<dbReference type="PANTHER" id="PTHR43595">
    <property type="entry name" value="37S RIBOSOMAL PROTEIN S26, MITOCHONDRIAL"/>
    <property type="match status" value="1"/>
</dbReference>
<feature type="domain" description="Manganese/iron superoxide dismutase C-terminal" evidence="9">
    <location>
        <begin position="145"/>
        <end position="245"/>
    </location>
</feature>
<comment type="similarity">
    <text evidence="1 7">Belongs to the iron/manganese superoxide dismutase family.</text>
</comment>
<dbReference type="SUPFAM" id="SSF54719">
    <property type="entry name" value="Fe,Mn superoxide dismutase (SOD), C-terminal domain"/>
    <property type="match status" value="1"/>
</dbReference>
<dbReference type="FunFam" id="3.55.40.20:FF:000001">
    <property type="entry name" value="Superoxide dismutase"/>
    <property type="match status" value="1"/>
</dbReference>
<evidence type="ECO:0000256" key="7">
    <source>
        <dbReference type="RuleBase" id="RU000414"/>
    </source>
</evidence>
<dbReference type="InterPro" id="IPR036324">
    <property type="entry name" value="Mn/Fe_SOD_N_sf"/>
</dbReference>
<comment type="catalytic activity">
    <reaction evidence="7">
        <text>2 superoxide + 2 H(+) = H2O2 + O2</text>
        <dbReference type="Rhea" id="RHEA:20696"/>
        <dbReference type="ChEBI" id="CHEBI:15378"/>
        <dbReference type="ChEBI" id="CHEBI:15379"/>
        <dbReference type="ChEBI" id="CHEBI:16240"/>
        <dbReference type="ChEBI" id="CHEBI:18421"/>
        <dbReference type="EC" id="1.15.1.1"/>
    </reaction>
</comment>
<dbReference type="PANTHER" id="PTHR43595:SF2">
    <property type="entry name" value="SMALL RIBOSOMAL SUBUNIT PROTEIN MS42"/>
    <property type="match status" value="1"/>
</dbReference>
<reference evidence="10 11" key="1">
    <citation type="journal article" date="2019" name="Appl. Environ. Microbiol.">
        <title>Co-occurrence of broad and narrow host-range viruses infecting the toxic bloom-forming cyanobacterium Microcystis aeruginosa.</title>
        <authorList>
            <person name="Morimoto D."/>
            <person name="Tominaga K."/>
            <person name="Nishimura Y."/>
            <person name="Yoshida N."/>
            <person name="Kimura S."/>
            <person name="Sako Y."/>
            <person name="Yoshida T."/>
        </authorList>
    </citation>
    <scope>NUCLEOTIDE SEQUENCE [LARGE SCALE GENOMIC DNA]</scope>
    <source>
        <strain evidence="10 11">11-30S32</strain>
    </source>
</reference>
<evidence type="ECO:0000259" key="9">
    <source>
        <dbReference type="Pfam" id="PF02777"/>
    </source>
</evidence>
<dbReference type="PRINTS" id="PR01703">
    <property type="entry name" value="MNSODISMTASE"/>
</dbReference>
<dbReference type="GO" id="GO:0005737">
    <property type="term" value="C:cytoplasm"/>
    <property type="evidence" value="ECO:0007669"/>
    <property type="project" value="TreeGrafter"/>
</dbReference>
<evidence type="ECO:0000259" key="8">
    <source>
        <dbReference type="Pfam" id="PF00081"/>
    </source>
</evidence>